<proteinExistence type="inferred from homology"/>
<name>A0ABM0MQS8_SACKO</name>
<evidence type="ECO:0000256" key="1">
    <source>
        <dbReference type="ARBA" id="ARBA00005939"/>
    </source>
</evidence>
<dbReference type="GeneID" id="102800940"/>
<evidence type="ECO:0000313" key="2">
    <source>
        <dbReference type="Proteomes" id="UP000694865"/>
    </source>
</evidence>
<dbReference type="PANTHER" id="PTHR13054:SF2">
    <property type="entry name" value="PROTEIN DGCR6"/>
    <property type="match status" value="1"/>
</dbReference>
<dbReference type="PANTHER" id="PTHR13054">
    <property type="entry name" value="DIGEORGE SYNDROME CRITICAL REGION 6 DGCR6 FAMILY MEMBER"/>
    <property type="match status" value="1"/>
</dbReference>
<sequence length="127" mass="14984">MDSNFMDAAKEEKARKEKLQCRHYFMLNELQNMSRDLKGYVSIFRNAPFNATLGHPPDLELRIEEETKRMDQRLILELDQRVSEQQVTLERAGVAGFYVTNNQQEVRLQMHMLDMIVRLSKVELPDL</sequence>
<accession>A0ABM0MQS8</accession>
<evidence type="ECO:0000313" key="3">
    <source>
        <dbReference type="RefSeq" id="XP_006822369.1"/>
    </source>
</evidence>
<dbReference type="Pfam" id="PF07324">
    <property type="entry name" value="DGCR6"/>
    <property type="match status" value="1"/>
</dbReference>
<dbReference type="RefSeq" id="XP_006822369.1">
    <property type="nucleotide sequence ID" value="XM_006822306.1"/>
</dbReference>
<keyword evidence="2" id="KW-1185">Reference proteome</keyword>
<dbReference type="InterPro" id="IPR010849">
    <property type="entry name" value="Gonadal"/>
</dbReference>
<gene>
    <name evidence="3" type="primary">LOC102800940</name>
</gene>
<protein>
    <submittedName>
        <fullName evidence="3">Protein DGCR6-like</fullName>
    </submittedName>
</protein>
<comment type="similarity">
    <text evidence="1">Belongs to the gonadal family.</text>
</comment>
<reference evidence="3" key="1">
    <citation type="submission" date="2025-08" db="UniProtKB">
        <authorList>
            <consortium name="RefSeq"/>
        </authorList>
    </citation>
    <scope>IDENTIFICATION</scope>
    <source>
        <tissue evidence="3">Testes</tissue>
    </source>
</reference>
<organism evidence="2 3">
    <name type="scientific">Saccoglossus kowalevskii</name>
    <name type="common">Acorn worm</name>
    <dbReference type="NCBI Taxonomy" id="10224"/>
    <lineage>
        <taxon>Eukaryota</taxon>
        <taxon>Metazoa</taxon>
        <taxon>Hemichordata</taxon>
        <taxon>Enteropneusta</taxon>
        <taxon>Harrimaniidae</taxon>
        <taxon>Saccoglossus</taxon>
    </lineage>
</organism>
<dbReference type="Proteomes" id="UP000694865">
    <property type="component" value="Unplaced"/>
</dbReference>